<comment type="caution">
    <text evidence="3">The sequence shown here is derived from an EMBL/GenBank/DDBJ whole genome shotgun (WGS) entry which is preliminary data.</text>
</comment>
<evidence type="ECO:0000256" key="1">
    <source>
        <dbReference type="ARBA" id="ARBA00023172"/>
    </source>
</evidence>
<feature type="region of interest" description="Disordered" evidence="2">
    <location>
        <begin position="507"/>
        <end position="548"/>
    </location>
</feature>
<evidence type="ECO:0000313" key="3">
    <source>
        <dbReference type="EMBL" id="GFJ85130.1"/>
    </source>
</evidence>
<dbReference type="Proteomes" id="UP000482800">
    <property type="component" value="Unassembled WGS sequence"/>
</dbReference>
<dbReference type="InterPro" id="IPR013762">
    <property type="entry name" value="Integrase-like_cat_sf"/>
</dbReference>
<feature type="compositionally biased region" description="Polar residues" evidence="2">
    <location>
        <begin position="460"/>
        <end position="470"/>
    </location>
</feature>
<dbReference type="AlphaFoldDB" id="A0A6V8KP04"/>
<keyword evidence="1" id="KW-0233">DNA recombination</keyword>
<keyword evidence="4" id="KW-1185">Reference proteome</keyword>
<dbReference type="Gene3D" id="1.10.443.10">
    <property type="entry name" value="Intergrase catalytic core"/>
    <property type="match status" value="1"/>
</dbReference>
<protein>
    <recommendedName>
        <fullName evidence="5">Tyr recombinase domain-containing protein</fullName>
    </recommendedName>
</protein>
<accession>A0A6V8KP04</accession>
<dbReference type="EMBL" id="BLPF01000004">
    <property type="protein sequence ID" value="GFJ85130.1"/>
    <property type="molecule type" value="Genomic_DNA"/>
</dbReference>
<reference evidence="3 4" key="2">
    <citation type="submission" date="2020-03" db="EMBL/GenBank/DDBJ databases">
        <authorList>
            <person name="Ichikawa N."/>
            <person name="Kimura A."/>
            <person name="Kitahashi Y."/>
            <person name="Uohara A."/>
        </authorList>
    </citation>
    <scope>NUCLEOTIDE SEQUENCE [LARGE SCALE GENOMIC DNA]</scope>
    <source>
        <strain evidence="3 4">NBRC 108639</strain>
    </source>
</reference>
<gene>
    <name evidence="3" type="ORF">Phou_093100</name>
</gene>
<dbReference type="GO" id="GO:0015074">
    <property type="term" value="P:DNA integration"/>
    <property type="evidence" value="ECO:0007669"/>
    <property type="project" value="InterPro"/>
</dbReference>
<feature type="compositionally biased region" description="Low complexity" evidence="2">
    <location>
        <begin position="420"/>
        <end position="437"/>
    </location>
</feature>
<evidence type="ECO:0000256" key="2">
    <source>
        <dbReference type="SAM" id="MobiDB-lite"/>
    </source>
</evidence>
<evidence type="ECO:0008006" key="5">
    <source>
        <dbReference type="Google" id="ProtNLM"/>
    </source>
</evidence>
<evidence type="ECO:0000313" key="4">
    <source>
        <dbReference type="Proteomes" id="UP000482800"/>
    </source>
</evidence>
<feature type="compositionally biased region" description="Basic and acidic residues" evidence="2">
    <location>
        <begin position="309"/>
        <end position="328"/>
    </location>
</feature>
<dbReference type="GO" id="GO:0003677">
    <property type="term" value="F:DNA binding"/>
    <property type="evidence" value="ECO:0007669"/>
    <property type="project" value="InterPro"/>
</dbReference>
<dbReference type="SUPFAM" id="SSF56349">
    <property type="entry name" value="DNA breaking-rejoining enzymes"/>
    <property type="match status" value="1"/>
</dbReference>
<feature type="compositionally biased region" description="Polar residues" evidence="2">
    <location>
        <begin position="438"/>
        <end position="448"/>
    </location>
</feature>
<sequence length="548" mass="60660">MDTSYDVRIWKTEVYRGKKTNTYYVRWSVARQRHKKPFKSAALADSFRSDLISAARKGEAFAVASGLPVSMQRATGDLSWYAFACRYADLKWPHAAATTRRTNAEALSAVTLLMLTEDTRGRPDDMVLRRALQRWAFNTNYRNRSDCPAEVRRALRWLERHTRPVSALSNPQVLRPVLDGLAIRLDGQPYAVSVVSRRRKILNAAVEYATELRLLTANPIPALKWKPPRPNLVLDPRSVPNPMQARTLLAAVREQPRSGARLVAFFGCLYFAALRPEEAAGLAKPNLALPREGWGEFHLETAEPYAGKEWTDSGQNRDRRQLKQRERGTVRTVPCPPELTALIWEHLNLFGFGPDGRLFVGERNDQELPKLTIVRAWQRARRTVFTPEVARSSLAGTPYDLRHAAVSTWLHGGVPPPRSPSGQGSPSRSCSGSTPSSWTAVRRSTTAGSRRPTAAVQRRNAGTHSAQTSGWGRLSPVSAGHDSKIDSACFGCSERVSALVRYLVPPAGFEPALPPPEGGALSPELRGLSDPRRVAGSPARAEPTPPPR</sequence>
<feature type="region of interest" description="Disordered" evidence="2">
    <location>
        <begin position="410"/>
        <end position="478"/>
    </location>
</feature>
<dbReference type="InterPro" id="IPR011010">
    <property type="entry name" value="DNA_brk_join_enz"/>
</dbReference>
<organism evidence="3 4">
    <name type="scientific">Phytohabitans houttuyneae</name>
    <dbReference type="NCBI Taxonomy" id="1076126"/>
    <lineage>
        <taxon>Bacteria</taxon>
        <taxon>Bacillati</taxon>
        <taxon>Actinomycetota</taxon>
        <taxon>Actinomycetes</taxon>
        <taxon>Micromonosporales</taxon>
        <taxon>Micromonosporaceae</taxon>
    </lineage>
</organism>
<feature type="region of interest" description="Disordered" evidence="2">
    <location>
        <begin position="308"/>
        <end position="328"/>
    </location>
</feature>
<dbReference type="GO" id="GO:0006310">
    <property type="term" value="P:DNA recombination"/>
    <property type="evidence" value="ECO:0007669"/>
    <property type="project" value="UniProtKB-KW"/>
</dbReference>
<reference evidence="3 4" key="1">
    <citation type="submission" date="2020-03" db="EMBL/GenBank/DDBJ databases">
        <title>Whole genome shotgun sequence of Phytohabitans houttuyneae NBRC 108639.</title>
        <authorList>
            <person name="Komaki H."/>
            <person name="Tamura T."/>
        </authorList>
    </citation>
    <scope>NUCLEOTIDE SEQUENCE [LARGE SCALE GENOMIC DNA]</scope>
    <source>
        <strain evidence="3 4">NBRC 108639</strain>
    </source>
</reference>
<proteinExistence type="predicted"/>
<name>A0A6V8KP04_9ACTN</name>